<dbReference type="Pfam" id="PF00990">
    <property type="entry name" value="GGDEF"/>
    <property type="match status" value="1"/>
</dbReference>
<feature type="domain" description="GGDEF" evidence="2">
    <location>
        <begin position="377"/>
        <end position="509"/>
    </location>
</feature>
<proteinExistence type="predicted"/>
<keyword evidence="1" id="KW-0472">Membrane</keyword>
<keyword evidence="1" id="KW-1133">Transmembrane helix</keyword>
<dbReference type="SUPFAM" id="SSF55073">
    <property type="entry name" value="Nucleotide cyclase"/>
    <property type="match status" value="1"/>
</dbReference>
<dbReference type="EMBL" id="BJYE01000007">
    <property type="protein sequence ID" value="GEN56356.1"/>
    <property type="molecule type" value="Genomic_DNA"/>
</dbReference>
<dbReference type="GO" id="GO:0043709">
    <property type="term" value="P:cell adhesion involved in single-species biofilm formation"/>
    <property type="evidence" value="ECO:0007669"/>
    <property type="project" value="TreeGrafter"/>
</dbReference>
<dbReference type="PROSITE" id="PS50887">
    <property type="entry name" value="GGDEF"/>
    <property type="match status" value="1"/>
</dbReference>
<gene>
    <name evidence="3" type="ORF">HAL01_08200</name>
</gene>
<dbReference type="PANTHER" id="PTHR45138">
    <property type="entry name" value="REGULATORY COMPONENTS OF SENSORY TRANSDUCTION SYSTEM"/>
    <property type="match status" value="1"/>
</dbReference>
<dbReference type="Gene3D" id="3.30.450.20">
    <property type="entry name" value="PAS domain"/>
    <property type="match status" value="1"/>
</dbReference>
<accession>A0A511X081</accession>
<dbReference type="InterPro" id="IPR004010">
    <property type="entry name" value="Double_Cache_2"/>
</dbReference>
<comment type="caution">
    <text evidence="3">The sequence shown here is derived from an EMBL/GenBank/DDBJ whole genome shotgun (WGS) entry which is preliminary data.</text>
</comment>
<dbReference type="CDD" id="cd01949">
    <property type="entry name" value="GGDEF"/>
    <property type="match status" value="1"/>
</dbReference>
<dbReference type="InterPro" id="IPR000160">
    <property type="entry name" value="GGDEF_dom"/>
</dbReference>
<dbReference type="PANTHER" id="PTHR45138:SF9">
    <property type="entry name" value="DIGUANYLATE CYCLASE DGCM-RELATED"/>
    <property type="match status" value="1"/>
</dbReference>
<sequence length="509" mass="58956">MSLVKNRYRLLALSVAVVISTVVLLFHFISHNETEKVYVSQIEDVALQLKKDFLRDTVNNMIQQIDRLRISKTEIYQLNTDKRRDRLFVLADALDEESFIRLFESEFQQTGEDNLWTAYLYHSDTGELVFTTKNIKEQGVSVENLDSILSTKAILKKGTYTGVFGVENQYIDAIIQTDIQEIIHHQTYRNDAYIWVNEVIDFEGGDDYAIRRIHPNLIETEGMLLSTSMTDAVGGTPYLTELNGINETGELFFTYYFKKLQSEDISKKITFAKLYEPYNWIVAMGVHLDDLDGYVSEVREESQRLLTQTVLYILLYLLSALILGFMLIYMIMERNLRKSTRRLIDEASTDPLTGAESRRYGERILEHKYETYHVKKNPVYMAMLDIDDFKLINDRYGHDAGDRVLKYVTDTIQSIFKEKGKVIRWGGDEFVVVMEAITKNEAMLLLDQVLYECETKPLDLVPDQLTISLSIGMTQILDKDSNYIEALKRADEAMYQSKEQGKCRLTLIE</sequence>
<dbReference type="InterPro" id="IPR050469">
    <property type="entry name" value="Diguanylate_Cyclase"/>
</dbReference>
<dbReference type="OrthoDB" id="9759607at2"/>
<keyword evidence="4" id="KW-1185">Reference proteome</keyword>
<feature type="transmembrane region" description="Helical" evidence="1">
    <location>
        <begin position="310"/>
        <end position="332"/>
    </location>
</feature>
<dbReference type="Gene3D" id="3.30.70.270">
    <property type="match status" value="1"/>
</dbReference>
<dbReference type="Proteomes" id="UP000321400">
    <property type="component" value="Unassembled WGS sequence"/>
</dbReference>
<dbReference type="NCBIfam" id="TIGR00254">
    <property type="entry name" value="GGDEF"/>
    <property type="match status" value="1"/>
</dbReference>
<name>A0A511X081_9BACI</name>
<organism evidence="3 4">
    <name type="scientific">Halolactibacillus alkaliphilus</name>
    <dbReference type="NCBI Taxonomy" id="442899"/>
    <lineage>
        <taxon>Bacteria</taxon>
        <taxon>Bacillati</taxon>
        <taxon>Bacillota</taxon>
        <taxon>Bacilli</taxon>
        <taxon>Bacillales</taxon>
        <taxon>Bacillaceae</taxon>
        <taxon>Halolactibacillus</taxon>
    </lineage>
</organism>
<dbReference type="SMART" id="SM00267">
    <property type="entry name" value="GGDEF"/>
    <property type="match status" value="1"/>
</dbReference>
<reference evidence="3 4" key="1">
    <citation type="submission" date="2019-07" db="EMBL/GenBank/DDBJ databases">
        <title>Whole genome shotgun sequence of Halolactibacillus alkaliphilus NBRC 103919.</title>
        <authorList>
            <person name="Hosoyama A."/>
            <person name="Uohara A."/>
            <person name="Ohji S."/>
            <person name="Ichikawa N."/>
        </authorList>
    </citation>
    <scope>NUCLEOTIDE SEQUENCE [LARGE SCALE GENOMIC DNA]</scope>
    <source>
        <strain evidence="3 4">NBRC 103919</strain>
    </source>
</reference>
<dbReference type="GO" id="GO:0052621">
    <property type="term" value="F:diguanylate cyclase activity"/>
    <property type="evidence" value="ECO:0007669"/>
    <property type="project" value="TreeGrafter"/>
</dbReference>
<dbReference type="Pfam" id="PF08269">
    <property type="entry name" value="dCache_2"/>
    <property type="match status" value="1"/>
</dbReference>
<dbReference type="FunFam" id="3.30.70.270:FF:000001">
    <property type="entry name" value="Diguanylate cyclase domain protein"/>
    <property type="match status" value="1"/>
</dbReference>
<evidence type="ECO:0000313" key="3">
    <source>
        <dbReference type="EMBL" id="GEN56356.1"/>
    </source>
</evidence>
<dbReference type="STRING" id="442899.SAMN05720591_1223"/>
<evidence type="ECO:0000256" key="1">
    <source>
        <dbReference type="SAM" id="Phobius"/>
    </source>
</evidence>
<dbReference type="GO" id="GO:0005886">
    <property type="term" value="C:plasma membrane"/>
    <property type="evidence" value="ECO:0007669"/>
    <property type="project" value="TreeGrafter"/>
</dbReference>
<dbReference type="InterPro" id="IPR029787">
    <property type="entry name" value="Nucleotide_cyclase"/>
</dbReference>
<protein>
    <submittedName>
        <fullName evidence="3">Sensor domain-containing diguanylate cyclase</fullName>
    </submittedName>
</protein>
<evidence type="ECO:0000313" key="4">
    <source>
        <dbReference type="Proteomes" id="UP000321400"/>
    </source>
</evidence>
<dbReference type="GO" id="GO:1902201">
    <property type="term" value="P:negative regulation of bacterial-type flagellum-dependent cell motility"/>
    <property type="evidence" value="ECO:0007669"/>
    <property type="project" value="TreeGrafter"/>
</dbReference>
<dbReference type="InterPro" id="IPR043128">
    <property type="entry name" value="Rev_trsase/Diguanyl_cyclase"/>
</dbReference>
<evidence type="ECO:0000259" key="2">
    <source>
        <dbReference type="PROSITE" id="PS50887"/>
    </source>
</evidence>
<keyword evidence="1" id="KW-0812">Transmembrane</keyword>
<dbReference type="AlphaFoldDB" id="A0A511X081"/>